<dbReference type="InterPro" id="IPR015943">
    <property type="entry name" value="WD40/YVTN_repeat-like_dom_sf"/>
</dbReference>
<evidence type="ECO:0000313" key="4">
    <source>
        <dbReference type="Proteomes" id="UP001501599"/>
    </source>
</evidence>
<evidence type="ECO:0000313" key="3">
    <source>
        <dbReference type="EMBL" id="GAA2171211.1"/>
    </source>
</evidence>
<keyword evidence="3" id="KW-0449">Lipoprotein</keyword>
<reference evidence="3 4" key="1">
    <citation type="journal article" date="2019" name="Int. J. Syst. Evol. Microbiol.">
        <title>The Global Catalogue of Microorganisms (GCM) 10K type strain sequencing project: providing services to taxonomists for standard genome sequencing and annotation.</title>
        <authorList>
            <consortium name="The Broad Institute Genomics Platform"/>
            <consortium name="The Broad Institute Genome Sequencing Center for Infectious Disease"/>
            <person name="Wu L."/>
            <person name="Ma J."/>
        </authorList>
    </citation>
    <scope>NUCLEOTIDE SEQUENCE [LARGE SCALE GENOMIC DNA]</scope>
    <source>
        <strain evidence="3 4">JCM 16026</strain>
    </source>
</reference>
<keyword evidence="2" id="KW-0732">Signal</keyword>
<comment type="caution">
    <text evidence="3">The sequence shown here is derived from an EMBL/GenBank/DDBJ whole genome shotgun (WGS) entry which is preliminary data.</text>
</comment>
<dbReference type="RefSeq" id="WP_344339818.1">
    <property type="nucleotide sequence ID" value="NZ_BAAAQT010000001.1"/>
</dbReference>
<feature type="region of interest" description="Disordered" evidence="1">
    <location>
        <begin position="31"/>
        <end position="53"/>
    </location>
</feature>
<dbReference type="InterPro" id="IPR051200">
    <property type="entry name" value="Host-pathogen_enzymatic-act"/>
</dbReference>
<name>A0ABN3AL27_9MICO</name>
<dbReference type="PROSITE" id="PS51257">
    <property type="entry name" value="PROKAR_LIPOPROTEIN"/>
    <property type="match status" value="1"/>
</dbReference>
<feature type="compositionally biased region" description="Low complexity" evidence="1">
    <location>
        <begin position="32"/>
        <end position="53"/>
    </location>
</feature>
<keyword evidence="4" id="KW-1185">Reference proteome</keyword>
<proteinExistence type="predicted"/>
<accession>A0ABN3AL27</accession>
<dbReference type="Proteomes" id="UP001501599">
    <property type="component" value="Unassembled WGS sequence"/>
</dbReference>
<evidence type="ECO:0000256" key="2">
    <source>
        <dbReference type="SAM" id="SignalP"/>
    </source>
</evidence>
<dbReference type="PANTHER" id="PTHR47197:SF3">
    <property type="entry name" value="DIHYDRO-HEME D1 DEHYDROGENASE"/>
    <property type="match status" value="1"/>
</dbReference>
<dbReference type="PANTHER" id="PTHR47197">
    <property type="entry name" value="PROTEIN NIRF"/>
    <property type="match status" value="1"/>
</dbReference>
<organism evidence="3 4">
    <name type="scientific">Agrococcus versicolor</name>
    <dbReference type="NCBI Taxonomy" id="501482"/>
    <lineage>
        <taxon>Bacteria</taxon>
        <taxon>Bacillati</taxon>
        <taxon>Actinomycetota</taxon>
        <taxon>Actinomycetes</taxon>
        <taxon>Micrococcales</taxon>
        <taxon>Microbacteriaceae</taxon>
        <taxon>Agrococcus</taxon>
    </lineage>
</organism>
<sequence length="388" mass="39829">MPTRRILARIAALAVACATLVGCAPGALDTQPTASARPAPASSAPEPSATSEPPRALLLTTLAASDALAVVDPDAPDPVVASIGVGAAPWGVAADQEAQRAYVATAEGLAIVDLASMTRTALVPFQHQPQAVTFGEYRDGGLGIAVSPDGSTVFVAVHRWPDPAWLEVFDVASGAFTGSVEVGVRPFDVLVDPAGAWVATVDHDTYGVTVVDVATLATRRIEVAPFGDLGFASWEKPHYGIVTASGTILLPFQGQAMVEVDPLAGTSTIAPLAAQTHQHGVAQVRDDSAIDGTTLVVGTGAFGSATQGPSLEILAPDGADVVVPLARLHETVVPWRADGDDAWSAVLAGGYTRDGWWDGLTIVDLDTLAQREVPVAGRPQAIVAVTLP</sequence>
<feature type="chain" id="PRO_5045312131" evidence="2">
    <location>
        <begin position="27"/>
        <end position="388"/>
    </location>
</feature>
<evidence type="ECO:0000256" key="1">
    <source>
        <dbReference type="SAM" id="MobiDB-lite"/>
    </source>
</evidence>
<dbReference type="EMBL" id="BAAAQT010000001">
    <property type="protein sequence ID" value="GAA2171211.1"/>
    <property type="molecule type" value="Genomic_DNA"/>
</dbReference>
<dbReference type="Gene3D" id="2.130.10.10">
    <property type="entry name" value="YVTN repeat-like/Quinoprotein amine dehydrogenase"/>
    <property type="match status" value="1"/>
</dbReference>
<feature type="signal peptide" evidence="2">
    <location>
        <begin position="1"/>
        <end position="26"/>
    </location>
</feature>
<gene>
    <name evidence="3" type="ORF">GCM10009846_04350</name>
</gene>
<protein>
    <submittedName>
        <fullName evidence="3">Lipoprotein</fullName>
    </submittedName>
</protein>
<dbReference type="SUPFAM" id="SSF75011">
    <property type="entry name" value="3-carboxy-cis,cis-mucoante lactonizing enzyme"/>
    <property type="match status" value="1"/>
</dbReference>